<dbReference type="Proteomes" id="UP000092462">
    <property type="component" value="Unassembled WGS sequence"/>
</dbReference>
<dbReference type="EnsemblMetazoa" id="PPAI006873-RA">
    <property type="protein sequence ID" value="PPAI006873-PA"/>
    <property type="gene ID" value="PPAI006873"/>
</dbReference>
<dbReference type="VEuPathDB" id="VectorBase:PPAI006873"/>
<proteinExistence type="predicted"/>
<dbReference type="VEuPathDB" id="VectorBase:PPAPM1_007805"/>
<evidence type="ECO:0000313" key="2">
    <source>
        <dbReference type="Proteomes" id="UP000092462"/>
    </source>
</evidence>
<dbReference type="AlphaFoldDB" id="A0A1B0DFR2"/>
<accession>A0A1B0DFR2</accession>
<dbReference type="PANTHER" id="PTHR45913">
    <property type="entry name" value="EPM2A-INTERACTING PROTEIN 1"/>
    <property type="match status" value="1"/>
</dbReference>
<dbReference type="PANTHER" id="PTHR45913:SF5">
    <property type="entry name" value="GENERAL TRANSCRIPTION FACTOR II-I REPEAT DOMAIN-CONTAINING PROTEIN 2A-LIKE PROTEIN"/>
    <property type="match status" value="1"/>
</dbReference>
<reference evidence="1" key="1">
    <citation type="submission" date="2022-08" db="UniProtKB">
        <authorList>
            <consortium name="EnsemblMetazoa"/>
        </authorList>
    </citation>
    <scope>IDENTIFICATION</scope>
    <source>
        <strain evidence="1">Israel</strain>
    </source>
</reference>
<protein>
    <recommendedName>
        <fullName evidence="3">DUF4371 domain-containing protein</fullName>
    </recommendedName>
</protein>
<evidence type="ECO:0008006" key="3">
    <source>
        <dbReference type="Google" id="ProtNLM"/>
    </source>
</evidence>
<organism evidence="1 2">
    <name type="scientific">Phlebotomus papatasi</name>
    <name type="common">Sandfly</name>
    <dbReference type="NCBI Taxonomy" id="29031"/>
    <lineage>
        <taxon>Eukaryota</taxon>
        <taxon>Metazoa</taxon>
        <taxon>Ecdysozoa</taxon>
        <taxon>Arthropoda</taxon>
        <taxon>Hexapoda</taxon>
        <taxon>Insecta</taxon>
        <taxon>Pterygota</taxon>
        <taxon>Neoptera</taxon>
        <taxon>Endopterygota</taxon>
        <taxon>Diptera</taxon>
        <taxon>Nematocera</taxon>
        <taxon>Psychodoidea</taxon>
        <taxon>Psychodidae</taxon>
        <taxon>Phlebotomus</taxon>
        <taxon>Phlebotomus</taxon>
    </lineage>
</organism>
<sequence length="244" mass="28060">EDTYRLARHWREKHPNERRDALASSSSTETLGCGEGIDTAGTKKLFTSLNITEPTMLLSYRCAAANKPYSDVSLWNKINAELLDMLEEPSAADKLRNLAVSRFTVARNIDKLGDKLEEELLKKLMECSVLSLCLDESTDLTDTAQLLIFQDEVELLEDEFESMANDDDLEEVEYLDDEFQLSFDEELENVNMDDEFQIGEEAANQIDWLWTDHEVEPTNNDDEQEEMVHAFIDTEEQEEMKAKE</sequence>
<dbReference type="EMBL" id="AJVK01058933">
    <property type="status" value="NOT_ANNOTATED_CDS"/>
    <property type="molecule type" value="Genomic_DNA"/>
</dbReference>
<evidence type="ECO:0000313" key="1">
    <source>
        <dbReference type="EnsemblMetazoa" id="PPAI006873-PA"/>
    </source>
</evidence>
<name>A0A1B0DFR2_PHLPP</name>
<keyword evidence="2" id="KW-1185">Reference proteome</keyword>